<dbReference type="Pfam" id="PF01575">
    <property type="entry name" value="MaoC_dehydratas"/>
    <property type="match status" value="1"/>
</dbReference>
<evidence type="ECO:0000313" key="3">
    <source>
        <dbReference type="EMBL" id="OAK56374.1"/>
    </source>
</evidence>
<reference evidence="3 4" key="1">
    <citation type="submission" date="2016-03" db="EMBL/GenBank/DDBJ databases">
        <title>Genome sequence of Rhodococcus kyotonensis KB10.</title>
        <authorList>
            <person name="Jeong H."/>
            <person name="Hong C.E."/>
            <person name="Jo S.H."/>
            <person name="Park J.M."/>
        </authorList>
    </citation>
    <scope>NUCLEOTIDE SEQUENCE [LARGE SCALE GENOMIC DNA]</scope>
    <source>
        <strain evidence="3 4">KB10</strain>
    </source>
</reference>
<dbReference type="EMBL" id="LVHI01000004">
    <property type="protein sequence ID" value="OAK56374.1"/>
    <property type="molecule type" value="Genomic_DNA"/>
</dbReference>
<gene>
    <name evidence="3" type="ORF">A3K89_16195</name>
</gene>
<evidence type="ECO:0000256" key="1">
    <source>
        <dbReference type="ARBA" id="ARBA00005254"/>
    </source>
</evidence>
<evidence type="ECO:0000313" key="4">
    <source>
        <dbReference type="Proteomes" id="UP000077519"/>
    </source>
</evidence>
<accession>A0A177YLD4</accession>
<proteinExistence type="inferred from homology"/>
<comment type="similarity">
    <text evidence="1">Belongs to the enoyl-CoA hydratase/isomerase family.</text>
</comment>
<protein>
    <submittedName>
        <fullName evidence="3">Protein dehydratase</fullName>
    </submittedName>
</protein>
<dbReference type="CDD" id="cd03441">
    <property type="entry name" value="R_hydratase_like"/>
    <property type="match status" value="1"/>
</dbReference>
<sequence>MKPTVGQTLPTRTIESVNAEKMKLLSALMRDPNPIHFDVASVEALGMGSRTVNQGPSNMAYVLSMLGEWAGGTDRITHYRFRFLGNVFAGERLEASGTVTSVEDVDDGLAVQCALSLTVVGGHEVLTGTGTVRLGKV</sequence>
<feature type="domain" description="MaoC-like" evidence="2">
    <location>
        <begin position="5"/>
        <end position="114"/>
    </location>
</feature>
<dbReference type="SUPFAM" id="SSF54637">
    <property type="entry name" value="Thioesterase/thiol ester dehydrase-isomerase"/>
    <property type="match status" value="1"/>
</dbReference>
<evidence type="ECO:0000259" key="2">
    <source>
        <dbReference type="Pfam" id="PF01575"/>
    </source>
</evidence>
<dbReference type="Proteomes" id="UP000077519">
    <property type="component" value="Unassembled WGS sequence"/>
</dbReference>
<dbReference type="AlphaFoldDB" id="A0A177YLD4"/>
<organism evidence="3 4">
    <name type="scientific">Rhodococcoides kyotonense</name>
    <dbReference type="NCBI Taxonomy" id="398843"/>
    <lineage>
        <taxon>Bacteria</taxon>
        <taxon>Bacillati</taxon>
        <taxon>Actinomycetota</taxon>
        <taxon>Actinomycetes</taxon>
        <taxon>Mycobacteriales</taxon>
        <taxon>Nocardiaceae</taxon>
        <taxon>Rhodococcoides</taxon>
    </lineage>
</organism>
<comment type="caution">
    <text evidence="3">The sequence shown here is derived from an EMBL/GenBank/DDBJ whole genome shotgun (WGS) entry which is preliminary data.</text>
</comment>
<name>A0A177YLD4_9NOCA</name>
<dbReference type="InterPro" id="IPR002539">
    <property type="entry name" value="MaoC-like_dom"/>
</dbReference>
<dbReference type="InterPro" id="IPR029069">
    <property type="entry name" value="HotDog_dom_sf"/>
</dbReference>
<dbReference type="RefSeq" id="WP_068421803.1">
    <property type="nucleotide sequence ID" value="NZ_LVHI01000004.1"/>
</dbReference>
<keyword evidence="4" id="KW-1185">Reference proteome</keyword>
<dbReference type="Gene3D" id="3.10.129.10">
    <property type="entry name" value="Hotdog Thioesterase"/>
    <property type="match status" value="1"/>
</dbReference>